<dbReference type="SMART" id="SM01246">
    <property type="entry name" value="Josephin"/>
    <property type="match status" value="1"/>
</dbReference>
<dbReference type="Pfam" id="PF02099">
    <property type="entry name" value="Josephin"/>
    <property type="match status" value="1"/>
</dbReference>
<evidence type="ECO:0000256" key="6">
    <source>
        <dbReference type="PROSITE-ProRule" id="PRU00331"/>
    </source>
</evidence>
<reference evidence="8 9" key="1">
    <citation type="journal article" date="2023" name="Nat. Commun.">
        <title>Origin of minicircular mitochondrial genomes in red algae.</title>
        <authorList>
            <person name="Lee Y."/>
            <person name="Cho C.H."/>
            <person name="Lee Y.M."/>
            <person name="Park S.I."/>
            <person name="Yang J.H."/>
            <person name="West J.A."/>
            <person name="Bhattacharya D."/>
            <person name="Yoon H.S."/>
        </authorList>
    </citation>
    <scope>NUCLEOTIDE SEQUENCE [LARGE SCALE GENOMIC DNA]</scope>
    <source>
        <strain evidence="8 9">CCMP1338</strain>
        <tissue evidence="8">Whole cell</tissue>
    </source>
</reference>
<dbReference type="GO" id="GO:0016579">
    <property type="term" value="P:protein deubiquitination"/>
    <property type="evidence" value="ECO:0007669"/>
    <property type="project" value="InterPro"/>
</dbReference>
<evidence type="ECO:0000313" key="8">
    <source>
        <dbReference type="EMBL" id="KAJ8905723.1"/>
    </source>
</evidence>
<protein>
    <recommendedName>
        <fullName evidence="2">ubiquitinyl hydrolase 1</fullName>
        <ecNumber evidence="2">3.4.19.12</ecNumber>
    </recommendedName>
</protein>
<dbReference type="GO" id="GO:0004843">
    <property type="term" value="F:cysteine-type deubiquitinase activity"/>
    <property type="evidence" value="ECO:0007669"/>
    <property type="project" value="UniProtKB-EC"/>
</dbReference>
<comment type="caution">
    <text evidence="8">The sequence shown here is derived from an EMBL/GenBank/DDBJ whole genome shotgun (WGS) entry which is preliminary data.</text>
</comment>
<feature type="active site" evidence="6">
    <location>
        <position position="17"/>
    </location>
</feature>
<dbReference type="EMBL" id="JAMWBK010000004">
    <property type="protein sequence ID" value="KAJ8905723.1"/>
    <property type="molecule type" value="Genomic_DNA"/>
</dbReference>
<dbReference type="PANTHER" id="PTHR13291">
    <property type="entry name" value="JOSEPHIN 1, 2"/>
    <property type="match status" value="1"/>
</dbReference>
<dbReference type="PANTHER" id="PTHR13291:SF0">
    <property type="entry name" value="JOSEPHIN-LIKE PROTEIN"/>
    <property type="match status" value="1"/>
</dbReference>
<evidence type="ECO:0000259" key="7">
    <source>
        <dbReference type="PROSITE" id="PS50957"/>
    </source>
</evidence>
<dbReference type="PROSITE" id="PS50957">
    <property type="entry name" value="JOSEPHIN"/>
    <property type="match status" value="1"/>
</dbReference>
<evidence type="ECO:0000256" key="2">
    <source>
        <dbReference type="ARBA" id="ARBA00012759"/>
    </source>
</evidence>
<keyword evidence="3" id="KW-0645">Protease</keyword>
<keyword evidence="5 6" id="KW-0378">Hydrolase</keyword>
<comment type="catalytic activity">
    <reaction evidence="1">
        <text>Thiol-dependent hydrolysis of ester, thioester, amide, peptide and isopeptide bonds formed by the C-terminal Gly of ubiquitin (a 76-residue protein attached to proteins as an intracellular targeting signal).</text>
        <dbReference type="EC" id="3.4.19.12"/>
    </reaction>
</comment>
<dbReference type="AlphaFoldDB" id="A0AAV8UX90"/>
<feature type="domain" description="Josephin" evidence="7">
    <location>
        <begin position="4"/>
        <end position="172"/>
    </location>
</feature>
<proteinExistence type="predicted"/>
<feature type="active site" evidence="6">
    <location>
        <position position="132"/>
    </location>
</feature>
<name>A0AAV8UX90_9RHOD</name>
<organism evidence="8 9">
    <name type="scientific">Rhodosorus marinus</name>
    <dbReference type="NCBI Taxonomy" id="101924"/>
    <lineage>
        <taxon>Eukaryota</taxon>
        <taxon>Rhodophyta</taxon>
        <taxon>Stylonematophyceae</taxon>
        <taxon>Stylonematales</taxon>
        <taxon>Stylonemataceae</taxon>
        <taxon>Rhodosorus</taxon>
    </lineage>
</organism>
<evidence type="ECO:0000256" key="3">
    <source>
        <dbReference type="ARBA" id="ARBA00022670"/>
    </source>
</evidence>
<keyword evidence="4" id="KW-0833">Ubl conjugation pathway</keyword>
<gene>
    <name evidence="8" type="ORF">NDN08_002228</name>
</gene>
<dbReference type="GO" id="GO:0006508">
    <property type="term" value="P:proteolysis"/>
    <property type="evidence" value="ECO:0007669"/>
    <property type="project" value="UniProtKB-KW"/>
</dbReference>
<feature type="active site" evidence="6">
    <location>
        <position position="117"/>
    </location>
</feature>
<evidence type="ECO:0000313" key="9">
    <source>
        <dbReference type="Proteomes" id="UP001157974"/>
    </source>
</evidence>
<evidence type="ECO:0000256" key="5">
    <source>
        <dbReference type="ARBA" id="ARBA00022801"/>
    </source>
</evidence>
<dbReference type="InterPro" id="IPR040053">
    <property type="entry name" value="JOSD1/2"/>
</dbReference>
<dbReference type="Gene3D" id="3.90.70.40">
    <property type="match status" value="1"/>
</dbReference>
<dbReference type="InterPro" id="IPR006155">
    <property type="entry name" value="Josephin"/>
</dbReference>
<accession>A0AAV8UX90</accession>
<evidence type="ECO:0000256" key="1">
    <source>
        <dbReference type="ARBA" id="ARBA00000707"/>
    </source>
</evidence>
<keyword evidence="9" id="KW-1185">Reference proteome</keyword>
<dbReference type="Proteomes" id="UP001157974">
    <property type="component" value="Unassembled WGS sequence"/>
</dbReference>
<sequence length="172" mass="20016">MAYAPEVYREQQSLMRCGLHTLNAMFQEQAFTVKELDAICEELAPGRSFFNPHRFPLGLGNYDVNVLEVAFSRRGLRMEWHDPRDQVTTKQLQDPNLIGLVVNQMNSNFGGMFKSRHWYCARKLKGSFYLIDSSKKQNDRMSYDETRSFLNKKKNSGVYIFNIREGDVDVKS</sequence>
<evidence type="ECO:0000256" key="4">
    <source>
        <dbReference type="ARBA" id="ARBA00022786"/>
    </source>
</evidence>
<dbReference type="EC" id="3.4.19.12" evidence="2"/>